<dbReference type="Proteomes" id="UP001150830">
    <property type="component" value="Unassembled WGS sequence"/>
</dbReference>
<dbReference type="AlphaFoldDB" id="A0A9X3IUF2"/>
<accession>A0A9X3IUF2</accession>
<dbReference type="InterPro" id="IPR027266">
    <property type="entry name" value="TrmE/GcvT-like"/>
</dbReference>
<dbReference type="Pfam" id="PF04268">
    <property type="entry name" value="SoxG"/>
    <property type="match status" value="1"/>
</dbReference>
<reference evidence="1" key="1">
    <citation type="submission" date="2022-11" db="EMBL/GenBank/DDBJ databases">
        <title>Parathalassolutuus dongxingensis gen. nov., sp. nov., a novel member of family Oceanospirillaceae isolated from a coastal shrimp pond in Guangxi, China.</title>
        <authorList>
            <person name="Chen H."/>
        </authorList>
    </citation>
    <scope>NUCLEOTIDE SEQUENCE</scope>
    <source>
        <strain evidence="1">G-43</strain>
    </source>
</reference>
<evidence type="ECO:0000313" key="1">
    <source>
        <dbReference type="EMBL" id="MCY0967310.1"/>
    </source>
</evidence>
<gene>
    <name evidence="1" type="ORF">OUO13_19190</name>
</gene>
<dbReference type="EMBL" id="JAPNOA010000059">
    <property type="protein sequence ID" value="MCY0967310.1"/>
    <property type="molecule type" value="Genomic_DNA"/>
</dbReference>
<dbReference type="SUPFAM" id="SSF103025">
    <property type="entry name" value="Folate-binding domain"/>
    <property type="match status" value="1"/>
</dbReference>
<keyword evidence="2" id="KW-1185">Reference proteome</keyword>
<dbReference type="Gene3D" id="3.30.70.1520">
    <property type="entry name" value="Heterotetrameric sarcosine oxidase"/>
    <property type="match status" value="1"/>
</dbReference>
<dbReference type="Gene3D" id="3.30.1360.120">
    <property type="entry name" value="Probable tRNA modification gtpase trme, domain 1"/>
    <property type="match status" value="1"/>
</dbReference>
<organism evidence="1 2">
    <name type="scientific">Parathalassolituus penaei</name>
    <dbReference type="NCBI Taxonomy" id="2997323"/>
    <lineage>
        <taxon>Bacteria</taxon>
        <taxon>Pseudomonadati</taxon>
        <taxon>Pseudomonadota</taxon>
        <taxon>Gammaproteobacteria</taxon>
        <taxon>Oceanospirillales</taxon>
        <taxon>Oceanospirillaceae</taxon>
        <taxon>Parathalassolituus</taxon>
    </lineage>
</organism>
<sequence length="225" mass="24408">MSEVLEPKKASAAGTVASAEPVYALMDQRPADMSNAESPLSRFRWQVSSSGKNVGVVARELALLGHFILRGNVANADFVKGAAEVLGVELPGTLKSNAKGNLVVRWLAPDEWLITVPGEQAFAIESNLRKRLTGHYSLVNVSGGQTLLVLSGADAVNVLRKSCHYDVHDRNFPVGKVVGTTFAKAQCVIRRAGQQEWELVIRRSFADYLAAWIQDAAQEYGFAVK</sequence>
<name>A0A9X3IUF2_9GAMM</name>
<protein>
    <submittedName>
        <fullName evidence="1">Sarcosine oxidase subunit gamma</fullName>
    </submittedName>
</protein>
<comment type="caution">
    <text evidence="1">The sequence shown here is derived from an EMBL/GenBank/DDBJ whole genome shotgun (WGS) entry which is preliminary data.</text>
</comment>
<proteinExistence type="predicted"/>
<evidence type="ECO:0000313" key="2">
    <source>
        <dbReference type="Proteomes" id="UP001150830"/>
    </source>
</evidence>
<dbReference type="RefSeq" id="WP_283175512.1">
    <property type="nucleotide sequence ID" value="NZ_JAPNOA010000059.1"/>
</dbReference>
<dbReference type="InterPro" id="IPR007375">
    <property type="entry name" value="SoxG"/>
</dbReference>